<proteinExistence type="predicted"/>
<dbReference type="Proteomes" id="UP000032142">
    <property type="component" value="Unassembled WGS sequence"/>
</dbReference>
<evidence type="ECO:0000313" key="2">
    <source>
        <dbReference type="Proteomes" id="UP000032142"/>
    </source>
</evidence>
<accession>A0A0B0NE92</accession>
<name>A0A0B0NE92_GOSAR</name>
<keyword evidence="2" id="KW-1185">Reference proteome</keyword>
<sequence length="13" mass="1471">MRLINTVHIVACT</sequence>
<reference evidence="2" key="1">
    <citation type="submission" date="2014-09" db="EMBL/GenBank/DDBJ databases">
        <authorList>
            <person name="Mudge J."/>
            <person name="Ramaraj T."/>
            <person name="Lindquist I.E."/>
            <person name="Bharti A.K."/>
            <person name="Sundararajan A."/>
            <person name="Cameron C.T."/>
            <person name="Woodward J.E."/>
            <person name="May G.D."/>
            <person name="Brubaker C."/>
            <person name="Broadhvest J."/>
            <person name="Wilkins T.A."/>
        </authorList>
    </citation>
    <scope>NUCLEOTIDE SEQUENCE</scope>
    <source>
        <strain evidence="2">cv. AKA8401</strain>
    </source>
</reference>
<protein>
    <submittedName>
        <fullName evidence="1">Uncharacterized protein</fullName>
    </submittedName>
</protein>
<dbReference type="EMBL" id="KN393193">
    <property type="protein sequence ID" value="KHG10144.1"/>
    <property type="molecule type" value="Genomic_DNA"/>
</dbReference>
<gene>
    <name evidence="1" type="ORF">F383_12775</name>
</gene>
<organism evidence="1 2">
    <name type="scientific">Gossypium arboreum</name>
    <name type="common">Tree cotton</name>
    <name type="synonym">Gossypium nanking</name>
    <dbReference type="NCBI Taxonomy" id="29729"/>
    <lineage>
        <taxon>Eukaryota</taxon>
        <taxon>Viridiplantae</taxon>
        <taxon>Streptophyta</taxon>
        <taxon>Embryophyta</taxon>
        <taxon>Tracheophyta</taxon>
        <taxon>Spermatophyta</taxon>
        <taxon>Magnoliopsida</taxon>
        <taxon>eudicotyledons</taxon>
        <taxon>Gunneridae</taxon>
        <taxon>Pentapetalae</taxon>
        <taxon>rosids</taxon>
        <taxon>malvids</taxon>
        <taxon>Malvales</taxon>
        <taxon>Malvaceae</taxon>
        <taxon>Malvoideae</taxon>
        <taxon>Gossypium</taxon>
    </lineage>
</organism>
<evidence type="ECO:0000313" key="1">
    <source>
        <dbReference type="EMBL" id="KHG10144.1"/>
    </source>
</evidence>